<dbReference type="InterPro" id="IPR027417">
    <property type="entry name" value="P-loop_NTPase"/>
</dbReference>
<dbReference type="Pfam" id="PF00580">
    <property type="entry name" value="UvrD-helicase"/>
    <property type="match status" value="1"/>
</dbReference>
<keyword evidence="6" id="KW-0238">DNA-binding</keyword>
<comment type="catalytic activity">
    <reaction evidence="10">
        <text>ATP + H2O = ADP + phosphate + H(+)</text>
        <dbReference type="Rhea" id="RHEA:13065"/>
        <dbReference type="ChEBI" id="CHEBI:15377"/>
        <dbReference type="ChEBI" id="CHEBI:15378"/>
        <dbReference type="ChEBI" id="CHEBI:30616"/>
        <dbReference type="ChEBI" id="CHEBI:43474"/>
        <dbReference type="ChEBI" id="CHEBI:456216"/>
        <dbReference type="EC" id="5.6.2.4"/>
    </reaction>
</comment>
<accession>A0ABU1IXZ0</accession>
<dbReference type="SUPFAM" id="SSF52540">
    <property type="entry name" value="P-loop containing nucleoside triphosphate hydrolases"/>
    <property type="match status" value="1"/>
</dbReference>
<reference evidence="14 15" key="1">
    <citation type="submission" date="2023-07" db="EMBL/GenBank/DDBJ databases">
        <title>Genomic Encyclopedia of Type Strains, Phase IV (KMG-IV): sequencing the most valuable type-strain genomes for metagenomic binning, comparative biology and taxonomic classification.</title>
        <authorList>
            <person name="Goeker M."/>
        </authorList>
    </citation>
    <scope>NUCLEOTIDE SEQUENCE [LARGE SCALE GENOMIC DNA]</scope>
    <source>
        <strain evidence="14 15">DSM 22170</strain>
    </source>
</reference>
<evidence type="ECO:0000259" key="13">
    <source>
        <dbReference type="PROSITE" id="PS51217"/>
    </source>
</evidence>
<keyword evidence="4 11" id="KW-0347">Helicase</keyword>
<dbReference type="Proteomes" id="UP001185028">
    <property type="component" value="Unassembled WGS sequence"/>
</dbReference>
<comment type="similarity">
    <text evidence="1">Belongs to the helicase family. UvrD subfamily.</text>
</comment>
<evidence type="ECO:0000256" key="9">
    <source>
        <dbReference type="ARBA" id="ARBA00034808"/>
    </source>
</evidence>
<protein>
    <recommendedName>
        <fullName evidence="9">DNA 3'-5' helicase</fullName>
        <ecNumber evidence="9">5.6.2.4</ecNumber>
    </recommendedName>
</protein>
<dbReference type="GO" id="GO:0016787">
    <property type="term" value="F:hydrolase activity"/>
    <property type="evidence" value="ECO:0007669"/>
    <property type="project" value="UniProtKB-KW"/>
</dbReference>
<dbReference type="Gene3D" id="1.10.486.10">
    <property type="entry name" value="PCRA, domain 4"/>
    <property type="match status" value="1"/>
</dbReference>
<evidence type="ECO:0000256" key="8">
    <source>
        <dbReference type="ARBA" id="ARBA00034617"/>
    </source>
</evidence>
<dbReference type="PANTHER" id="PTHR11070">
    <property type="entry name" value="UVRD / RECB / PCRA DNA HELICASE FAMILY MEMBER"/>
    <property type="match status" value="1"/>
</dbReference>
<dbReference type="PANTHER" id="PTHR11070:SF2">
    <property type="entry name" value="ATP-DEPENDENT DNA HELICASE SRS2"/>
    <property type="match status" value="1"/>
</dbReference>
<evidence type="ECO:0000256" key="10">
    <source>
        <dbReference type="ARBA" id="ARBA00048988"/>
    </source>
</evidence>
<comment type="caution">
    <text evidence="14">The sequence shown here is derived from an EMBL/GenBank/DDBJ whole genome shotgun (WGS) entry which is preliminary data.</text>
</comment>
<evidence type="ECO:0000256" key="1">
    <source>
        <dbReference type="ARBA" id="ARBA00009922"/>
    </source>
</evidence>
<dbReference type="InterPro" id="IPR014016">
    <property type="entry name" value="UvrD-like_ATP-bd"/>
</dbReference>
<evidence type="ECO:0000313" key="15">
    <source>
        <dbReference type="Proteomes" id="UP001185028"/>
    </source>
</evidence>
<evidence type="ECO:0000256" key="7">
    <source>
        <dbReference type="ARBA" id="ARBA00023235"/>
    </source>
</evidence>
<evidence type="ECO:0000256" key="2">
    <source>
        <dbReference type="ARBA" id="ARBA00022741"/>
    </source>
</evidence>
<keyword evidence="7" id="KW-0413">Isomerase</keyword>
<evidence type="ECO:0000256" key="5">
    <source>
        <dbReference type="ARBA" id="ARBA00022840"/>
    </source>
</evidence>
<feature type="binding site" evidence="11">
    <location>
        <begin position="75"/>
        <end position="82"/>
    </location>
    <ligand>
        <name>ATP</name>
        <dbReference type="ChEBI" id="CHEBI:30616"/>
    </ligand>
</feature>
<comment type="catalytic activity">
    <reaction evidence="8">
        <text>Couples ATP hydrolysis with the unwinding of duplex DNA by translocating in the 3'-5' direction.</text>
        <dbReference type="EC" id="5.6.2.4"/>
    </reaction>
</comment>
<keyword evidence="5 11" id="KW-0067">ATP-binding</keyword>
<evidence type="ECO:0000313" key="14">
    <source>
        <dbReference type="EMBL" id="MDR6244108.1"/>
    </source>
</evidence>
<dbReference type="RefSeq" id="WP_188775773.1">
    <property type="nucleotide sequence ID" value="NZ_BMMB01000005.1"/>
</dbReference>
<dbReference type="PROSITE" id="PS51217">
    <property type="entry name" value="UVRD_HELICASE_CTER"/>
    <property type="match status" value="1"/>
</dbReference>
<gene>
    <name evidence="14" type="ORF">JOC58_002001</name>
</gene>
<evidence type="ECO:0000256" key="3">
    <source>
        <dbReference type="ARBA" id="ARBA00022801"/>
    </source>
</evidence>
<dbReference type="EMBL" id="JAVDQH010000006">
    <property type="protein sequence ID" value="MDR6244108.1"/>
    <property type="molecule type" value="Genomic_DNA"/>
</dbReference>
<dbReference type="Gene3D" id="1.10.10.160">
    <property type="match status" value="1"/>
</dbReference>
<dbReference type="EC" id="5.6.2.4" evidence="9"/>
<dbReference type="PROSITE" id="PS51198">
    <property type="entry name" value="UVRD_HELICASE_ATP_BIND"/>
    <property type="match status" value="1"/>
</dbReference>
<organism evidence="14 15">
    <name type="scientific">Paenibacillus hunanensis</name>
    <dbReference type="NCBI Taxonomy" id="539262"/>
    <lineage>
        <taxon>Bacteria</taxon>
        <taxon>Bacillati</taxon>
        <taxon>Bacillota</taxon>
        <taxon>Bacilli</taxon>
        <taxon>Bacillales</taxon>
        <taxon>Paenibacillaceae</taxon>
        <taxon>Paenibacillus</taxon>
    </lineage>
</organism>
<evidence type="ECO:0000256" key="6">
    <source>
        <dbReference type="ARBA" id="ARBA00023125"/>
    </source>
</evidence>
<evidence type="ECO:0000259" key="12">
    <source>
        <dbReference type="PROSITE" id="PS51198"/>
    </source>
</evidence>
<dbReference type="InterPro" id="IPR000212">
    <property type="entry name" value="DNA_helicase_UvrD/REP"/>
</dbReference>
<keyword evidence="2 11" id="KW-0547">Nucleotide-binding</keyword>
<evidence type="ECO:0000256" key="4">
    <source>
        <dbReference type="ARBA" id="ARBA00022806"/>
    </source>
</evidence>
<name>A0ABU1IXZ0_9BACL</name>
<dbReference type="Gene3D" id="3.40.50.300">
    <property type="entry name" value="P-loop containing nucleotide triphosphate hydrolases"/>
    <property type="match status" value="2"/>
</dbReference>
<proteinExistence type="inferred from homology"/>
<evidence type="ECO:0000256" key="11">
    <source>
        <dbReference type="PROSITE-ProRule" id="PRU00560"/>
    </source>
</evidence>
<keyword evidence="3 11" id="KW-0378">Hydrolase</keyword>
<dbReference type="InterPro" id="IPR013986">
    <property type="entry name" value="DExx_box_DNA_helicase_dom_sf"/>
</dbReference>
<dbReference type="GO" id="GO:0003678">
    <property type="term" value="F:DNA helicase activity"/>
    <property type="evidence" value="ECO:0007669"/>
    <property type="project" value="UniProtKB-EC"/>
</dbReference>
<sequence length="694" mass="78485">MKDTIMKDSLRPQGVALHTTLPAAAIAPSDTSVTLVPDSMEDAFFFRALEKQGILLNAPQIEAVRHGDGPLLTLAGAGCGKTTVLTARTGYLLSVRKVDPKQILLVTFTTKAAAEMKSRIAALPGVNARTAKAIEARTFHAFGLLLLRRYGQLTEDIFGDTRAQHGVIQRLRREINSTSTTPPETLLAMLSAIKLEGKTAEDLPKDTPEERDRCALLCRYEEWKRNYNRIDFDDILLRAEQLLENEGLLATLQQRFQYIMVDEFQDTNRLQYGMVDKLAQQHRNLMVVGDDDQTIYSFNGARQEYILDFPKRYPGTRIIALDINYRSHPQILGLGVKLIAHNEARHAKTLQAGVTEGQSPRYLRPAHADEEADWIVKRLRQQQEDGYALGDIAILHRTVSGTRAIAERLLMEDIPFIQYGEAPVFYDHSLIRPVMDHLRLAVNPRRMEALPGVIGPLYISRDTGMDYIMSQEQKQAKKYPLIHLYHWERLQTFQRQQVKERIVFLKKLRELKPLYAIREIRRVFYDKFASADFSGPATRHKDTIRETLDELESAAGKFATVEEMVTFADELTIKREQMMELMKQADPQGIHLMTVHRAKGLEFPCVYLLGASEGILPHKAALQDEAPEDVKAGQGVSGADPDGKLMQAALEEERRIAYVAVTRAKHELYVSSPAMHHGKTVPPSRFLVEAFRGK</sequence>
<feature type="domain" description="UvrD-like helicase C-terminal" evidence="13">
    <location>
        <begin position="329"/>
        <end position="600"/>
    </location>
</feature>
<keyword evidence="15" id="KW-1185">Reference proteome</keyword>
<dbReference type="Pfam" id="PF13361">
    <property type="entry name" value="UvrD_C"/>
    <property type="match status" value="1"/>
</dbReference>
<dbReference type="CDD" id="cd17932">
    <property type="entry name" value="DEXQc_UvrD"/>
    <property type="match status" value="1"/>
</dbReference>
<feature type="domain" description="UvrD-like helicase ATP-binding" evidence="12">
    <location>
        <begin position="54"/>
        <end position="328"/>
    </location>
</feature>
<dbReference type="InterPro" id="IPR014017">
    <property type="entry name" value="DNA_helicase_UvrD-like_C"/>
</dbReference>